<evidence type="ECO:0000313" key="4">
    <source>
        <dbReference type="Proteomes" id="UP000050465"/>
    </source>
</evidence>
<dbReference type="GO" id="GO:0016746">
    <property type="term" value="F:acyltransferase activity"/>
    <property type="evidence" value="ECO:0007669"/>
    <property type="project" value="UniProtKB-KW"/>
</dbReference>
<dbReference type="GO" id="GO:0016787">
    <property type="term" value="F:hydrolase activity"/>
    <property type="evidence" value="ECO:0007669"/>
    <property type="project" value="UniProtKB-KW"/>
</dbReference>
<dbReference type="GO" id="GO:0016020">
    <property type="term" value="C:membrane"/>
    <property type="evidence" value="ECO:0007669"/>
    <property type="project" value="TreeGrafter"/>
</dbReference>
<evidence type="ECO:0000313" key="3">
    <source>
        <dbReference type="EMBL" id="KPQ34531.1"/>
    </source>
</evidence>
<proteinExistence type="predicted"/>
<dbReference type="InterPro" id="IPR022742">
    <property type="entry name" value="Hydrolase_4"/>
</dbReference>
<dbReference type="AlphaFoldDB" id="A0A0P7ZW06"/>
<dbReference type="InterPro" id="IPR029058">
    <property type="entry name" value="AB_hydrolase_fold"/>
</dbReference>
<accession>A0A0P7ZW06</accession>
<dbReference type="InterPro" id="IPR050266">
    <property type="entry name" value="AB_hydrolase_sf"/>
</dbReference>
<evidence type="ECO:0000259" key="2">
    <source>
        <dbReference type="Pfam" id="PF12146"/>
    </source>
</evidence>
<keyword evidence="3" id="KW-0012">Acyltransferase</keyword>
<name>A0A0P7ZW06_9CYAN</name>
<dbReference type="PANTHER" id="PTHR43798:SF31">
    <property type="entry name" value="AB HYDROLASE SUPERFAMILY PROTEIN YCLE"/>
    <property type="match status" value="1"/>
</dbReference>
<dbReference type="Pfam" id="PF12146">
    <property type="entry name" value="Hydrolase_4"/>
    <property type="match status" value="1"/>
</dbReference>
<dbReference type="SUPFAM" id="SSF53474">
    <property type="entry name" value="alpha/beta-Hydrolases"/>
    <property type="match status" value="1"/>
</dbReference>
<organism evidence="3 4">
    <name type="scientific">Phormidesmis priestleyi Ana</name>
    <dbReference type="NCBI Taxonomy" id="1666911"/>
    <lineage>
        <taxon>Bacteria</taxon>
        <taxon>Bacillati</taxon>
        <taxon>Cyanobacteriota</taxon>
        <taxon>Cyanophyceae</taxon>
        <taxon>Leptolyngbyales</taxon>
        <taxon>Leptolyngbyaceae</taxon>
        <taxon>Phormidesmis</taxon>
    </lineage>
</organism>
<dbReference type="PANTHER" id="PTHR43798">
    <property type="entry name" value="MONOACYLGLYCEROL LIPASE"/>
    <property type="match status" value="1"/>
</dbReference>
<dbReference type="EMBL" id="LJZR01000019">
    <property type="protein sequence ID" value="KPQ34531.1"/>
    <property type="molecule type" value="Genomic_DNA"/>
</dbReference>
<dbReference type="InterPro" id="IPR000073">
    <property type="entry name" value="AB_hydrolase_1"/>
</dbReference>
<sequence length="251" mass="27764">MSVFTSALASEDMLPAPFKTYAPDLRGYGRSRSAYAFEMTRHLDDLEALIAQYQIEKCLVLGWSLGGILAMELALRRPELVQGLILVGTAARPVGSHPPITWQDNLGTGIAGILNLACPGHALVRAIGQRSLFRYLIAQHTPLAYEYLAKEGAPAYLQTSRHAASALFGAIRAGYNRLPDVKRIGVPALMLCGECDRHITAESSLETARVLPHCEVRCYPNTAHLFPWEIPQRMNADIRQWLTAHSDCWQL</sequence>
<gene>
    <name evidence="3" type="ORF">HLUCCA11_14625</name>
</gene>
<protein>
    <submittedName>
        <fullName evidence="3">Putative hydrolases or acyltransferases (Alpha/beta hydrolase superfamily)</fullName>
    </submittedName>
</protein>
<dbReference type="InterPro" id="IPR000639">
    <property type="entry name" value="Epox_hydrolase-like"/>
</dbReference>
<dbReference type="PRINTS" id="PR00412">
    <property type="entry name" value="EPOXHYDRLASE"/>
</dbReference>
<reference evidence="3 4" key="1">
    <citation type="submission" date="2015-09" db="EMBL/GenBank/DDBJ databases">
        <title>Identification and resolution of microdiversity through metagenomic sequencing of parallel consortia.</title>
        <authorList>
            <person name="Nelson W.C."/>
            <person name="Romine M.F."/>
            <person name="Lindemann S.R."/>
        </authorList>
    </citation>
    <scope>NUCLEOTIDE SEQUENCE [LARGE SCALE GENOMIC DNA]</scope>
    <source>
        <strain evidence="3">Ana</strain>
    </source>
</reference>
<dbReference type="Gene3D" id="3.40.50.1820">
    <property type="entry name" value="alpha/beta hydrolase"/>
    <property type="match status" value="1"/>
</dbReference>
<keyword evidence="1 3" id="KW-0378">Hydrolase</keyword>
<comment type="caution">
    <text evidence="3">The sequence shown here is derived from an EMBL/GenBank/DDBJ whole genome shotgun (WGS) entry which is preliminary data.</text>
</comment>
<dbReference type="STRING" id="1666911.HLUCCA11_14625"/>
<dbReference type="PATRIC" id="fig|1666911.3.peg.181"/>
<evidence type="ECO:0000256" key="1">
    <source>
        <dbReference type="ARBA" id="ARBA00022801"/>
    </source>
</evidence>
<keyword evidence="3" id="KW-0808">Transferase</keyword>
<dbReference type="Proteomes" id="UP000050465">
    <property type="component" value="Unassembled WGS sequence"/>
</dbReference>
<feature type="domain" description="Serine aminopeptidase S33" evidence="2">
    <location>
        <begin position="16"/>
        <end position="226"/>
    </location>
</feature>
<dbReference type="PRINTS" id="PR00111">
    <property type="entry name" value="ABHYDROLASE"/>
</dbReference>